<sequence length="65" mass="7830">MKSDRVCIFPKDVQRITGRSERYGRLLLHQIRKHFDKEPHHFITPEEFAEYTGLNIETVKEFLID</sequence>
<dbReference type="Proteomes" id="UP000070138">
    <property type="component" value="Unassembled WGS sequence"/>
</dbReference>
<proteinExistence type="predicted"/>
<accession>A0A137RML6</accession>
<evidence type="ECO:0000313" key="2">
    <source>
        <dbReference type="Proteomes" id="UP000070138"/>
    </source>
</evidence>
<dbReference type="OrthoDB" id="711499at2"/>
<organism evidence="1 2">
    <name type="scientific">Aequorivita aquimaris</name>
    <dbReference type="NCBI Taxonomy" id="1548749"/>
    <lineage>
        <taxon>Bacteria</taxon>
        <taxon>Pseudomonadati</taxon>
        <taxon>Bacteroidota</taxon>
        <taxon>Flavobacteriia</taxon>
        <taxon>Flavobacteriales</taxon>
        <taxon>Flavobacteriaceae</taxon>
        <taxon>Aequorivita</taxon>
    </lineage>
</organism>
<gene>
    <name evidence="1" type="ORF">LS48_01370</name>
</gene>
<comment type="caution">
    <text evidence="1">The sequence shown here is derived from an EMBL/GenBank/DDBJ whole genome shotgun (WGS) entry which is preliminary data.</text>
</comment>
<reference evidence="1 2" key="2">
    <citation type="journal article" date="2016" name="Int. J. Syst. Evol. Microbiol.">
        <title>Vitellibacter aquimaris sp. nov., a marine bacterium isolated from seawater.</title>
        <authorList>
            <person name="Thevarajoo S."/>
            <person name="Selvaratnam C."/>
            <person name="Goh K.M."/>
            <person name="Hong K.W."/>
            <person name="Chan X.Y."/>
            <person name="Chan K.G."/>
            <person name="Chong C.S."/>
        </authorList>
    </citation>
    <scope>NUCLEOTIDE SEQUENCE [LARGE SCALE GENOMIC DNA]</scope>
    <source>
        <strain evidence="1 2">D-24</strain>
    </source>
</reference>
<protein>
    <submittedName>
        <fullName evidence="1">Uncharacterized protein</fullName>
    </submittedName>
</protein>
<dbReference type="RefSeq" id="WP_062619756.1">
    <property type="nucleotide sequence ID" value="NZ_JRWG01000001.1"/>
</dbReference>
<reference evidence="2" key="1">
    <citation type="submission" date="2014-10" db="EMBL/GenBank/DDBJ databases">
        <title>Genome sequencing of Vitellibacter sp. D-24.</title>
        <authorList>
            <person name="Thevarajoo S."/>
            <person name="Selvaratnam C."/>
            <person name="Goh K.M."/>
            <person name="Chong C.S."/>
        </authorList>
    </citation>
    <scope>NUCLEOTIDE SEQUENCE [LARGE SCALE GENOMIC DNA]</scope>
    <source>
        <strain evidence="2">D-24</strain>
    </source>
</reference>
<dbReference type="AlphaFoldDB" id="A0A137RML6"/>
<dbReference type="EMBL" id="JRWG01000001">
    <property type="protein sequence ID" value="KXO01411.1"/>
    <property type="molecule type" value="Genomic_DNA"/>
</dbReference>
<dbReference type="STRING" id="1548749.LS48_01370"/>
<name>A0A137RML6_9FLAO</name>
<keyword evidence="2" id="KW-1185">Reference proteome</keyword>
<evidence type="ECO:0000313" key="1">
    <source>
        <dbReference type="EMBL" id="KXO01411.1"/>
    </source>
</evidence>